<dbReference type="InterPro" id="IPR013096">
    <property type="entry name" value="Cupin_2"/>
</dbReference>
<evidence type="ECO:0000259" key="2">
    <source>
        <dbReference type="Pfam" id="PF07883"/>
    </source>
</evidence>
<protein>
    <recommendedName>
        <fullName evidence="2">Cupin type-2 domain-containing protein</fullName>
    </recommendedName>
</protein>
<feature type="region of interest" description="Disordered" evidence="1">
    <location>
        <begin position="226"/>
        <end position="257"/>
    </location>
</feature>
<dbReference type="InterPro" id="IPR014710">
    <property type="entry name" value="RmlC-like_jellyroll"/>
</dbReference>
<evidence type="ECO:0000313" key="3">
    <source>
        <dbReference type="EMBL" id="OWP07374.1"/>
    </source>
</evidence>
<dbReference type="AlphaFoldDB" id="A0A218ZHW8"/>
<comment type="caution">
    <text evidence="3">The sequence shown here is derived from an EMBL/GenBank/DDBJ whole genome shotgun (WGS) entry which is preliminary data.</text>
</comment>
<dbReference type="EMBL" id="MZNU01000006">
    <property type="protein sequence ID" value="OWP07374.1"/>
    <property type="molecule type" value="Genomic_DNA"/>
</dbReference>
<dbReference type="Pfam" id="PF07883">
    <property type="entry name" value="Cupin_2"/>
    <property type="match status" value="1"/>
</dbReference>
<gene>
    <name evidence="3" type="ORF">B2J93_6153</name>
</gene>
<reference evidence="3 4" key="1">
    <citation type="submission" date="2017-04" db="EMBL/GenBank/DDBJ databases">
        <title>Draft genome sequence of Marssonina coronaria NL1: causal agent of apple blotch.</title>
        <authorList>
            <person name="Cheng Q."/>
        </authorList>
    </citation>
    <scope>NUCLEOTIDE SEQUENCE [LARGE SCALE GENOMIC DNA]</scope>
    <source>
        <strain evidence="3 4">NL1</strain>
    </source>
</reference>
<dbReference type="OrthoDB" id="2588190at2759"/>
<organism evidence="3 4">
    <name type="scientific">Diplocarpon coronariae</name>
    <dbReference type="NCBI Taxonomy" id="2795749"/>
    <lineage>
        <taxon>Eukaryota</taxon>
        <taxon>Fungi</taxon>
        <taxon>Dikarya</taxon>
        <taxon>Ascomycota</taxon>
        <taxon>Pezizomycotina</taxon>
        <taxon>Leotiomycetes</taxon>
        <taxon>Helotiales</taxon>
        <taxon>Drepanopezizaceae</taxon>
        <taxon>Diplocarpon</taxon>
    </lineage>
</organism>
<dbReference type="STRING" id="503106.A0A218ZHW8"/>
<accession>A0A218ZHW8</accession>
<dbReference type="Gene3D" id="2.60.120.10">
    <property type="entry name" value="Jelly Rolls"/>
    <property type="match status" value="2"/>
</dbReference>
<feature type="domain" description="Cupin type-2" evidence="2">
    <location>
        <begin position="59"/>
        <end position="109"/>
    </location>
</feature>
<name>A0A218ZHW8_9HELO</name>
<dbReference type="Proteomes" id="UP000242519">
    <property type="component" value="Unassembled WGS sequence"/>
</dbReference>
<dbReference type="InParanoid" id="A0A218ZHW8"/>
<evidence type="ECO:0000256" key="1">
    <source>
        <dbReference type="SAM" id="MobiDB-lite"/>
    </source>
</evidence>
<sequence>MERLTSPPSSSRPYSLPAFGGELWTIPTSNSVMRLLVTGKETSNAFAVVSTGGTNDKPIGFHFHREAHDVFLCLKGTMNVWADDKARTLREGDFASVPPNTVHQYQITSPHTEFAGLIIPGGWEEFFRFVGEPYSGPLFPTNDKRNPFEVLIPKLMAATETFDMVPVRDKAHFEPQPWDPATDSKLPGTYARGGYFLQADTGSRFVVGGTSPLLFPQSPRHLLLPLLPSLPPQQTRHHSIENRAQSPAANQHSPPTGTVVRPLATRRETASRFSIHDLLSSSLHAASPAASPPRLSFATTHHAILVVSGSLEIELTLPPSAPAAAASGSTTASTAAAGETVFVPAGTPFKIAAATRFARAYVFANGGGLGEVLCRVGREYEAPGVPDESVGWDEGGLKGLEGELGFVVAV</sequence>
<dbReference type="CDD" id="cd02215">
    <property type="entry name" value="cupin_QDO_N_C"/>
    <property type="match status" value="1"/>
</dbReference>
<dbReference type="InterPro" id="IPR011051">
    <property type="entry name" value="RmlC_Cupin_sf"/>
</dbReference>
<dbReference type="PANTHER" id="PTHR36440">
    <property type="entry name" value="PUTATIVE (AFU_ORTHOLOGUE AFUA_8G07350)-RELATED"/>
    <property type="match status" value="1"/>
</dbReference>
<feature type="compositionally biased region" description="Polar residues" evidence="1">
    <location>
        <begin position="242"/>
        <end position="256"/>
    </location>
</feature>
<evidence type="ECO:0000313" key="4">
    <source>
        <dbReference type="Proteomes" id="UP000242519"/>
    </source>
</evidence>
<keyword evidence="4" id="KW-1185">Reference proteome</keyword>
<dbReference type="InterPro" id="IPR053146">
    <property type="entry name" value="QDO-like"/>
</dbReference>
<proteinExistence type="predicted"/>
<dbReference type="PANTHER" id="PTHR36440:SF1">
    <property type="entry name" value="PUTATIVE (AFU_ORTHOLOGUE AFUA_8G07350)-RELATED"/>
    <property type="match status" value="1"/>
</dbReference>
<dbReference type="SUPFAM" id="SSF51182">
    <property type="entry name" value="RmlC-like cupins"/>
    <property type="match status" value="1"/>
</dbReference>